<keyword evidence="3" id="KW-0677">Repeat</keyword>
<evidence type="ECO:0000256" key="3">
    <source>
        <dbReference type="ARBA" id="ARBA00022737"/>
    </source>
</evidence>
<dbReference type="PANTHER" id="PTHR16263">
    <property type="entry name" value="TETRATRICOPEPTIDE REPEAT PROTEIN 38"/>
    <property type="match status" value="1"/>
</dbReference>
<evidence type="ECO:0000313" key="6">
    <source>
        <dbReference type="Proteomes" id="UP000548582"/>
    </source>
</evidence>
<dbReference type="EMBL" id="JABBKX010000002">
    <property type="protein sequence ID" value="NMJ41150.1"/>
    <property type="molecule type" value="Genomic_DNA"/>
</dbReference>
<protein>
    <recommendedName>
        <fullName evidence="2">Tetratricopeptide repeat protein 38</fullName>
    </recommendedName>
</protein>
<proteinExistence type="inferred from homology"/>
<dbReference type="RefSeq" id="WP_170053385.1">
    <property type="nucleotide sequence ID" value="NZ_JABBKX010000002.1"/>
</dbReference>
<gene>
    <name evidence="5" type="ORF">GWK16_07860</name>
</gene>
<dbReference type="Gene3D" id="1.25.40.10">
    <property type="entry name" value="Tetratricopeptide repeat domain"/>
    <property type="match status" value="1"/>
</dbReference>
<organism evidence="5 6">
    <name type="scientific">Neoroseomonas marina</name>
    <dbReference type="NCBI Taxonomy" id="1232220"/>
    <lineage>
        <taxon>Bacteria</taxon>
        <taxon>Pseudomonadati</taxon>
        <taxon>Pseudomonadota</taxon>
        <taxon>Alphaproteobacteria</taxon>
        <taxon>Acetobacterales</taxon>
        <taxon>Acetobacteraceae</taxon>
        <taxon>Neoroseomonas</taxon>
    </lineage>
</organism>
<dbReference type="InterPro" id="IPR033891">
    <property type="entry name" value="TTC38"/>
</dbReference>
<comment type="similarity">
    <text evidence="1">Belongs to the TTC38 family.</text>
</comment>
<sequence length="447" mass="48767">MPTDAQGQALTAASDAAAAAYDHVVQGYLKYRADAGLRLKAALALDPEMAMGQVLQGAFAMLAYNTQHVPRAREAATAAARFAGNDRERAHAAALMRWADGDVDGALGAWEAILAQHPRDILAFRLHHFCAFWLGRAGQMLRSVDAVGPHWSEAVPGFGSILACRCFANEECGHYTEAEEAGRAAVTLDPGDLWATHGVAHVLEMQGRRGEGIAWLKALEQHWDGGSNLLHHLWWHRAMYHLERGEHDEVLDLYDRGFRNLGSALTQAMPDLYIDVQNAASMLFRLRRQGVDVGNRWEELADKAEARIGDCLSAFTLPHWMMALTATGRFQAAARMLDGMREAASKPGTIAPILRDAAIPVSEAVLAHAQGDHARAVEVMRPALSVMHRMGGSHAQQDVLEQLFLDAAMKAGATEDARMLLERVAGRHPVAPERRAGYAEAAKAVRH</sequence>
<comment type="caution">
    <text evidence="5">The sequence shown here is derived from an EMBL/GenBank/DDBJ whole genome shotgun (WGS) entry which is preliminary data.</text>
</comment>
<evidence type="ECO:0000256" key="2">
    <source>
        <dbReference type="ARBA" id="ARBA00019992"/>
    </source>
</evidence>
<reference evidence="5 6" key="1">
    <citation type="submission" date="2020-03" db="EMBL/GenBank/DDBJ databases">
        <authorList>
            <person name="Sun Q."/>
        </authorList>
    </citation>
    <scope>NUCLEOTIDE SEQUENCE [LARGE SCALE GENOMIC DNA]</scope>
    <source>
        <strain evidence="5 6">JC162</strain>
    </source>
</reference>
<accession>A0A848ECG3</accession>
<keyword evidence="6" id="KW-1185">Reference proteome</keyword>
<dbReference type="CDD" id="cd05804">
    <property type="entry name" value="StaR_like"/>
    <property type="match status" value="1"/>
</dbReference>
<dbReference type="InterPro" id="IPR011990">
    <property type="entry name" value="TPR-like_helical_dom_sf"/>
</dbReference>
<dbReference type="Proteomes" id="UP000548582">
    <property type="component" value="Unassembled WGS sequence"/>
</dbReference>
<name>A0A848ECG3_9PROT</name>
<evidence type="ECO:0000256" key="1">
    <source>
        <dbReference type="ARBA" id="ARBA00005857"/>
    </source>
</evidence>
<dbReference type="SUPFAM" id="SSF48452">
    <property type="entry name" value="TPR-like"/>
    <property type="match status" value="1"/>
</dbReference>
<dbReference type="PANTHER" id="PTHR16263:SF4">
    <property type="entry name" value="TETRATRICOPEPTIDE REPEAT PROTEIN 38"/>
    <property type="match status" value="1"/>
</dbReference>
<keyword evidence="4" id="KW-0802">TPR repeat</keyword>
<evidence type="ECO:0000313" key="5">
    <source>
        <dbReference type="EMBL" id="NMJ41150.1"/>
    </source>
</evidence>
<evidence type="ECO:0000256" key="4">
    <source>
        <dbReference type="ARBA" id="ARBA00022803"/>
    </source>
</evidence>
<dbReference type="AlphaFoldDB" id="A0A848ECG3"/>